<evidence type="ECO:0000256" key="1">
    <source>
        <dbReference type="SAM" id="Phobius"/>
    </source>
</evidence>
<sequence length="276" mass="30079">MVMATATAVSAIVPRNRGDNFIGCYHGKIGTIGLISQCNPQKKMMTPTLPLRRRLGLVLVAKALDSSQNSSSVSGIETVTDDDFTITKVSFGSIGLVVGCALLSYGFGAYFTVLPGSEWSALMLTYGFPLAIIGMALKYAELKPVTCTTYVNAQNLRETCATPILKQVRDDVIRYRYGDEQHLEEALKRIFQYGQGGGIPRRSAPTLTTIREEVTGNGKYCLVLVFEAKALELSDFEKRQAKFASFFGPGITSEIVKGVDDLYEVCLISNTTPQSN</sequence>
<feature type="transmembrane region" description="Helical" evidence="1">
    <location>
        <begin position="119"/>
        <end position="137"/>
    </location>
</feature>
<dbReference type="PANTHER" id="PTHR35551:SF1">
    <property type="entry name" value="ACCLIMATION OF PHOTOSYNTHESIS TO ENVIRONMENT"/>
    <property type="match status" value="1"/>
</dbReference>
<evidence type="ECO:0000313" key="2">
    <source>
        <dbReference type="EMBL" id="KMZ75597.1"/>
    </source>
</evidence>
<dbReference type="AlphaFoldDB" id="A0A0K9Q532"/>
<dbReference type="Pfam" id="PF11016">
    <property type="entry name" value="DUF2854"/>
    <property type="match status" value="1"/>
</dbReference>
<dbReference type="OrthoDB" id="1882189at2759"/>
<gene>
    <name evidence="2" type="ORF">ZOSMA_112G00100</name>
</gene>
<keyword evidence="1" id="KW-0812">Transmembrane</keyword>
<feature type="transmembrane region" description="Helical" evidence="1">
    <location>
        <begin position="94"/>
        <end position="113"/>
    </location>
</feature>
<keyword evidence="1" id="KW-0472">Membrane</keyword>
<reference evidence="3" key="1">
    <citation type="journal article" date="2016" name="Nature">
        <title>The genome of the seagrass Zostera marina reveals angiosperm adaptation to the sea.</title>
        <authorList>
            <person name="Olsen J.L."/>
            <person name="Rouze P."/>
            <person name="Verhelst B."/>
            <person name="Lin Y.-C."/>
            <person name="Bayer T."/>
            <person name="Collen J."/>
            <person name="Dattolo E."/>
            <person name="De Paoli E."/>
            <person name="Dittami S."/>
            <person name="Maumus F."/>
            <person name="Michel G."/>
            <person name="Kersting A."/>
            <person name="Lauritano C."/>
            <person name="Lohaus R."/>
            <person name="Toepel M."/>
            <person name="Tonon T."/>
            <person name="Vanneste K."/>
            <person name="Amirebrahimi M."/>
            <person name="Brakel J."/>
            <person name="Bostroem C."/>
            <person name="Chovatia M."/>
            <person name="Grimwood J."/>
            <person name="Jenkins J.W."/>
            <person name="Jueterbock A."/>
            <person name="Mraz A."/>
            <person name="Stam W.T."/>
            <person name="Tice H."/>
            <person name="Bornberg-Bauer E."/>
            <person name="Green P.J."/>
            <person name="Pearson G.A."/>
            <person name="Procaccini G."/>
            <person name="Duarte C.M."/>
            <person name="Schmutz J."/>
            <person name="Reusch T.B.H."/>
            <person name="Van de Peer Y."/>
        </authorList>
    </citation>
    <scope>NUCLEOTIDE SEQUENCE [LARGE SCALE GENOMIC DNA]</scope>
    <source>
        <strain evidence="3">cv. Finnish</strain>
    </source>
</reference>
<dbReference type="EMBL" id="LFYR01000145">
    <property type="protein sequence ID" value="KMZ75597.1"/>
    <property type="molecule type" value="Genomic_DNA"/>
</dbReference>
<dbReference type="PANTHER" id="PTHR35551">
    <property type="match status" value="1"/>
</dbReference>
<evidence type="ECO:0000313" key="3">
    <source>
        <dbReference type="Proteomes" id="UP000036987"/>
    </source>
</evidence>
<organism evidence="2 3">
    <name type="scientific">Zostera marina</name>
    <name type="common">Eelgrass</name>
    <dbReference type="NCBI Taxonomy" id="29655"/>
    <lineage>
        <taxon>Eukaryota</taxon>
        <taxon>Viridiplantae</taxon>
        <taxon>Streptophyta</taxon>
        <taxon>Embryophyta</taxon>
        <taxon>Tracheophyta</taxon>
        <taxon>Spermatophyta</taxon>
        <taxon>Magnoliopsida</taxon>
        <taxon>Liliopsida</taxon>
        <taxon>Zosteraceae</taxon>
        <taxon>Zostera</taxon>
    </lineage>
</organism>
<dbReference type="OMA" id="TRWRYGQ"/>
<name>A0A0K9Q532_ZOSMR</name>
<protein>
    <submittedName>
        <fullName evidence="2">Acclimation of photosynthesis to environment</fullName>
    </submittedName>
</protein>
<keyword evidence="1" id="KW-1133">Transmembrane helix</keyword>
<proteinExistence type="predicted"/>
<dbReference type="Proteomes" id="UP000036987">
    <property type="component" value="Unassembled WGS sequence"/>
</dbReference>
<dbReference type="STRING" id="29655.A0A0K9Q532"/>
<dbReference type="InterPro" id="IPR021275">
    <property type="entry name" value="DUF2854"/>
</dbReference>
<accession>A0A0K9Q532</accession>
<comment type="caution">
    <text evidence="2">The sequence shown here is derived from an EMBL/GenBank/DDBJ whole genome shotgun (WGS) entry which is preliminary data.</text>
</comment>
<keyword evidence="3" id="KW-1185">Reference proteome</keyword>